<dbReference type="SUPFAM" id="SSF89550">
    <property type="entry name" value="PHP domain-like"/>
    <property type="match status" value="1"/>
</dbReference>
<evidence type="ECO:0000256" key="1">
    <source>
        <dbReference type="SAM" id="MobiDB-lite"/>
    </source>
</evidence>
<dbReference type="InterPro" id="IPR004021">
    <property type="entry name" value="HIN200/IF120x"/>
</dbReference>
<name>A0A250INT8_9BACT</name>
<dbReference type="AlphaFoldDB" id="A0A250INT8"/>
<dbReference type="InterPro" id="IPR016195">
    <property type="entry name" value="Pol/histidinol_Pase-like"/>
</dbReference>
<sequence length="511" mass="57148">MFRRHLPRLASFLASLLLPSSVLAHEPQPAGGWPWDPDVTNVPASDRYPRPPSRIGNQRHLIAPEAQGGWRTYLGDLHAHSRGHGASGQATPNIQRDEVNLSAWYFGYDFIAITNHSTSWKLYDELAPLHRFLSSANSLQPPDLLALKGVESYAGPQNLTHFSAFNQLILLDTDSLSVWHSALIARYAEDPTRSTHVQLNHPNQDDPWFSLPSEPDRRRKVREVVELAEYNGMPSYFELLRRGFRVAPVSNTDSHASFALPQEPGVPPEKWKGEERGGRAGILLPASEPFTYESFLWALRERRAFHTTVPAASGFFVVNQHPMGSEFTLAPGEERLDFTVWGTTREGRAGRDAWKRLEVWSPFQPDRPLVVFEYADEKRVDLKQTLSLTPYESIYVLRLQQGQPDAEVLLAPIWITNPVARPHVSLSRSGLSGEDTPCLVVQGGGEVLHLQRADTEDEDARPGDWRTVATVSPGGGCHALDTADPRGRSRWRVVDAFQAEVVSNEVALPPR</sequence>
<dbReference type="RefSeq" id="WP_095981018.1">
    <property type="nucleotide sequence ID" value="NZ_CP022163.1"/>
</dbReference>
<organism evidence="4 5">
    <name type="scientific">Melittangium boletus DSM 14713</name>
    <dbReference type="NCBI Taxonomy" id="1294270"/>
    <lineage>
        <taxon>Bacteria</taxon>
        <taxon>Pseudomonadati</taxon>
        <taxon>Myxococcota</taxon>
        <taxon>Myxococcia</taxon>
        <taxon>Myxococcales</taxon>
        <taxon>Cystobacterineae</taxon>
        <taxon>Archangiaceae</taxon>
        <taxon>Melittangium</taxon>
    </lineage>
</organism>
<dbReference type="Proteomes" id="UP000217289">
    <property type="component" value="Chromosome"/>
</dbReference>
<dbReference type="PROSITE" id="PS50834">
    <property type="entry name" value="HIN_200"/>
    <property type="match status" value="1"/>
</dbReference>
<proteinExistence type="predicted"/>
<feature type="signal peptide" evidence="2">
    <location>
        <begin position="1"/>
        <end position="24"/>
    </location>
</feature>
<evidence type="ECO:0000256" key="2">
    <source>
        <dbReference type="SAM" id="SignalP"/>
    </source>
</evidence>
<gene>
    <name evidence="4" type="ORF">MEBOL_006381</name>
</gene>
<dbReference type="OrthoDB" id="9801679at2"/>
<evidence type="ECO:0000259" key="3">
    <source>
        <dbReference type="PROSITE" id="PS50834"/>
    </source>
</evidence>
<protein>
    <recommendedName>
        <fullName evidence="3">HIN-200 domain-containing protein</fullName>
    </recommendedName>
</protein>
<accession>A0A250INT8</accession>
<evidence type="ECO:0000313" key="4">
    <source>
        <dbReference type="EMBL" id="ATB32892.1"/>
    </source>
</evidence>
<feature type="domain" description="HIN-200" evidence="3">
    <location>
        <begin position="282"/>
        <end position="318"/>
    </location>
</feature>
<dbReference type="EMBL" id="CP022163">
    <property type="protein sequence ID" value="ATB32892.1"/>
    <property type="molecule type" value="Genomic_DNA"/>
</dbReference>
<feature type="chain" id="PRO_5012512958" description="HIN-200 domain-containing protein" evidence="2">
    <location>
        <begin position="25"/>
        <end position="511"/>
    </location>
</feature>
<keyword evidence="5" id="KW-1185">Reference proteome</keyword>
<dbReference type="Gene3D" id="3.20.20.140">
    <property type="entry name" value="Metal-dependent hydrolases"/>
    <property type="match status" value="1"/>
</dbReference>
<keyword evidence="2" id="KW-0732">Signal</keyword>
<feature type="region of interest" description="Disordered" evidence="1">
    <location>
        <begin position="255"/>
        <end position="274"/>
    </location>
</feature>
<evidence type="ECO:0000313" key="5">
    <source>
        <dbReference type="Proteomes" id="UP000217289"/>
    </source>
</evidence>
<dbReference type="KEGG" id="mbd:MEBOL_006381"/>
<reference evidence="4 5" key="1">
    <citation type="submission" date="2017-06" db="EMBL/GenBank/DDBJ databases">
        <authorList>
            <person name="Kim H.J."/>
            <person name="Triplett B.A."/>
        </authorList>
    </citation>
    <scope>NUCLEOTIDE SEQUENCE [LARGE SCALE GENOMIC DNA]</scope>
    <source>
        <strain evidence="4 5">DSM 14713</strain>
    </source>
</reference>